<comment type="caution">
    <text evidence="1">The sequence shown here is derived from an EMBL/GenBank/DDBJ whole genome shotgun (WGS) entry which is preliminary data.</text>
</comment>
<name>A0ACB7P0L8_9PEZI</name>
<evidence type="ECO:0000313" key="1">
    <source>
        <dbReference type="EMBL" id="KAH6627323.1"/>
    </source>
</evidence>
<reference evidence="1 2" key="1">
    <citation type="journal article" date="2021" name="Nat. Commun.">
        <title>Genetic determinants of endophytism in the Arabidopsis root mycobiome.</title>
        <authorList>
            <person name="Mesny F."/>
            <person name="Miyauchi S."/>
            <person name="Thiergart T."/>
            <person name="Pickel B."/>
            <person name="Atanasova L."/>
            <person name="Karlsson M."/>
            <person name="Huettel B."/>
            <person name="Barry K.W."/>
            <person name="Haridas S."/>
            <person name="Chen C."/>
            <person name="Bauer D."/>
            <person name="Andreopoulos W."/>
            <person name="Pangilinan J."/>
            <person name="LaButti K."/>
            <person name="Riley R."/>
            <person name="Lipzen A."/>
            <person name="Clum A."/>
            <person name="Drula E."/>
            <person name="Henrissat B."/>
            <person name="Kohler A."/>
            <person name="Grigoriev I.V."/>
            <person name="Martin F.M."/>
            <person name="Hacquard S."/>
        </authorList>
    </citation>
    <scope>NUCLEOTIDE SEQUENCE [LARGE SCALE GENOMIC DNA]</scope>
    <source>
        <strain evidence="1 2">MPI-SDFR-AT-0079</strain>
    </source>
</reference>
<evidence type="ECO:0000313" key="2">
    <source>
        <dbReference type="Proteomes" id="UP000724584"/>
    </source>
</evidence>
<dbReference type="Proteomes" id="UP000724584">
    <property type="component" value="Unassembled WGS sequence"/>
</dbReference>
<keyword evidence="2" id="KW-1185">Reference proteome</keyword>
<protein>
    <submittedName>
        <fullName evidence="1">Uncharacterized protein</fullName>
    </submittedName>
</protein>
<proteinExistence type="predicted"/>
<dbReference type="EMBL" id="JAGIZQ010000005">
    <property type="protein sequence ID" value="KAH6627323.1"/>
    <property type="molecule type" value="Genomic_DNA"/>
</dbReference>
<accession>A0ACB7P0L8</accession>
<gene>
    <name evidence="1" type="ORF">F5144DRAFT_493720</name>
</gene>
<sequence>MSSPKELWWAARNPPADPQNLDFKDKAVLVTGANSGLGHAAAIKYAALGANPLILAVRSQQKGEEAKADIIRATKCSLDIFVIEILELTTFASVREFADRVNTRVPQLHVVQLAAGISTPGFEKSPDGYEMGLQVNVLSTTLLALLLLPKLRETAVATAAAPDGFIPHMSFVNSIAHLEVKPEWIADGETLLQRIQNESKFDKRIFMAIFYVFLGRSAEQGSRSMVSATGLGPESHGKFWVNDKYLP</sequence>
<organism evidence="1 2">
    <name type="scientific">Chaetomium tenue</name>
    <dbReference type="NCBI Taxonomy" id="1854479"/>
    <lineage>
        <taxon>Eukaryota</taxon>
        <taxon>Fungi</taxon>
        <taxon>Dikarya</taxon>
        <taxon>Ascomycota</taxon>
        <taxon>Pezizomycotina</taxon>
        <taxon>Sordariomycetes</taxon>
        <taxon>Sordariomycetidae</taxon>
        <taxon>Sordariales</taxon>
        <taxon>Chaetomiaceae</taxon>
        <taxon>Chaetomium</taxon>
    </lineage>
</organism>